<keyword evidence="9 15" id="KW-0460">Magnesium</keyword>
<reference evidence="19 20" key="1">
    <citation type="journal article" date="2024" name="Nat. Commun.">
        <title>Phylogenomics reveals the evolutionary origins of lichenization in chlorophyte algae.</title>
        <authorList>
            <person name="Puginier C."/>
            <person name="Libourel C."/>
            <person name="Otte J."/>
            <person name="Skaloud P."/>
            <person name="Haon M."/>
            <person name="Grisel S."/>
            <person name="Petersen M."/>
            <person name="Berrin J.G."/>
            <person name="Delaux P.M."/>
            <person name="Dal Grande F."/>
            <person name="Keller J."/>
        </authorList>
    </citation>
    <scope>NUCLEOTIDE SEQUENCE [LARGE SCALE GENOMIC DNA]</scope>
    <source>
        <strain evidence="19 20">SAG 2145</strain>
    </source>
</reference>
<feature type="binding site" evidence="14">
    <location>
        <position position="134"/>
    </location>
    <ligand>
        <name>substrate</name>
    </ligand>
</feature>
<proteinExistence type="inferred from homology"/>
<comment type="cofactor">
    <cofactor evidence="16">
        <name>Mg(2+)</name>
        <dbReference type="ChEBI" id="CHEBI:18420"/>
    </cofactor>
    <cofactor evidence="16">
        <name>Ca(2+)</name>
        <dbReference type="ChEBI" id="CHEBI:29108"/>
    </cofactor>
</comment>
<evidence type="ECO:0000256" key="12">
    <source>
        <dbReference type="ARBA" id="ARBA00031740"/>
    </source>
</evidence>
<dbReference type="InterPro" id="IPR011234">
    <property type="entry name" value="Fumarylacetoacetase-like_C"/>
</dbReference>
<dbReference type="NCBIfam" id="TIGR01266">
    <property type="entry name" value="fum_ac_acetase"/>
    <property type="match status" value="1"/>
</dbReference>
<dbReference type="Gene3D" id="3.90.850.10">
    <property type="entry name" value="Fumarylacetoacetase-like, C-terminal domain"/>
    <property type="match status" value="1"/>
</dbReference>
<dbReference type="GO" id="GO:0006572">
    <property type="term" value="P:L-tyrosine catabolic process"/>
    <property type="evidence" value="ECO:0007669"/>
    <property type="project" value="UniProtKB-UniRule"/>
</dbReference>
<keyword evidence="7 16" id="KW-0378">Hydrolase</keyword>
<feature type="binding site" evidence="14">
    <location>
        <position position="232"/>
    </location>
    <ligand>
        <name>substrate</name>
    </ligand>
</feature>
<dbReference type="FunFam" id="3.90.850.10:FF:000004">
    <property type="entry name" value="Fumarylacetoacetase"/>
    <property type="match status" value="1"/>
</dbReference>
<dbReference type="GO" id="GO:0004334">
    <property type="term" value="F:fumarylacetoacetase activity"/>
    <property type="evidence" value="ECO:0007669"/>
    <property type="project" value="UniProtKB-UniRule"/>
</dbReference>
<feature type="domain" description="Fumarylacetoacetase N-terminal" evidence="18">
    <location>
        <begin position="2"/>
        <end position="110"/>
    </location>
</feature>
<evidence type="ECO:0000313" key="20">
    <source>
        <dbReference type="Proteomes" id="UP001438707"/>
    </source>
</evidence>
<feature type="binding site" evidence="15">
    <location>
        <position position="193"/>
    </location>
    <ligand>
        <name>Ca(2+)</name>
        <dbReference type="ChEBI" id="CHEBI:29108"/>
    </ligand>
</feature>
<evidence type="ECO:0000256" key="2">
    <source>
        <dbReference type="ARBA" id="ARBA00004782"/>
    </source>
</evidence>
<evidence type="ECO:0000259" key="17">
    <source>
        <dbReference type="Pfam" id="PF01557"/>
    </source>
</evidence>
<evidence type="ECO:0000256" key="9">
    <source>
        <dbReference type="ARBA" id="ARBA00022842"/>
    </source>
</evidence>
<feature type="binding site" evidence="15">
    <location>
        <position position="249"/>
    </location>
    <ligand>
        <name>Mg(2+)</name>
        <dbReference type="ChEBI" id="CHEBI:18420"/>
    </ligand>
</feature>
<evidence type="ECO:0000256" key="16">
    <source>
        <dbReference type="RuleBase" id="RU366008"/>
    </source>
</evidence>
<dbReference type="GO" id="GO:0046872">
    <property type="term" value="F:metal ion binding"/>
    <property type="evidence" value="ECO:0007669"/>
    <property type="project" value="UniProtKB-UniRule"/>
</dbReference>
<dbReference type="Pfam" id="PF01557">
    <property type="entry name" value="FAA_hydrolase"/>
    <property type="match status" value="1"/>
</dbReference>
<evidence type="ECO:0000256" key="1">
    <source>
        <dbReference type="ARBA" id="ARBA00000353"/>
    </source>
</evidence>
<feature type="binding site" evidence="15">
    <location>
        <position position="245"/>
    </location>
    <ligand>
        <name>Mg(2+)</name>
        <dbReference type="ChEBI" id="CHEBI:18420"/>
    </ligand>
</feature>
<organism evidence="19 20">
    <name type="scientific">Apatococcus lobatus</name>
    <dbReference type="NCBI Taxonomy" id="904363"/>
    <lineage>
        <taxon>Eukaryota</taxon>
        <taxon>Viridiplantae</taxon>
        <taxon>Chlorophyta</taxon>
        <taxon>core chlorophytes</taxon>
        <taxon>Trebouxiophyceae</taxon>
        <taxon>Chlorellales</taxon>
        <taxon>Chlorellaceae</taxon>
        <taxon>Apatococcus</taxon>
    </lineage>
</organism>
<evidence type="ECO:0000256" key="14">
    <source>
        <dbReference type="PIRSR" id="PIRSR605959-2"/>
    </source>
</evidence>
<evidence type="ECO:0000256" key="6">
    <source>
        <dbReference type="ARBA" id="ARBA00022723"/>
    </source>
</evidence>
<dbReference type="InterPro" id="IPR005959">
    <property type="entry name" value="Fumarylacetoacetase"/>
</dbReference>
<name>A0AAW1QIT9_9CHLO</name>
<comment type="caution">
    <text evidence="19">The sequence shown here is derived from an EMBL/GenBank/DDBJ whole genome shotgun (WGS) entry which is preliminary data.</text>
</comment>
<sequence>MQNLPFGIFSTQKLRDRRAGVAISDKVLDLKAVSKAGLFTGPILSKSAGPGGCFDQGTLNSFASLGQPAWKEARYTVQHLLSATESILRDDHQLQADCLVPQEEAIMHMPVSIGDYTDFYAAKEHASNMGALFRGKENPLCPNWVHLPVAYHGRSSSIIISGTDVRRPRGQVHGGGEGPPTFQPCNVMDFELEMAVIVGPGNADGTPIPVDQAEEHIFGLVLMNDWSARDIQRWEMLPLGPFNSKNFATSISPWIVTLDALEPFRCSAPQQEPEVLPYLRETNRGNYDIPLQVAIQPEGTQQPHTVTRSNLRHLYWTLPQMLAHHTAGGCNLRPGDLIGSGTISCPAEDGKGCLAELTAGGKVPTSIGGKPYRFLQDGDAVTISGLCEKDGLKIGFGNCIGKILPARPGPV</sequence>
<evidence type="ECO:0000259" key="18">
    <source>
        <dbReference type="Pfam" id="PF09298"/>
    </source>
</evidence>
<evidence type="ECO:0000256" key="7">
    <source>
        <dbReference type="ARBA" id="ARBA00022801"/>
    </source>
</evidence>
<comment type="pathway">
    <text evidence="2 16">Amino-acid degradation; L-phenylalanine degradation; acetoacetate and fumarate from L-phenylalanine: step 6/6.</text>
</comment>
<dbReference type="Proteomes" id="UP001438707">
    <property type="component" value="Unassembled WGS sequence"/>
</dbReference>
<comment type="similarity">
    <text evidence="3 16">Belongs to the FAH family.</text>
</comment>
<dbReference type="SUPFAM" id="SSF63433">
    <property type="entry name" value="Fumarylacetoacetate hydrolase, FAH, N-terminal domain"/>
    <property type="match status" value="1"/>
</dbReference>
<dbReference type="GO" id="GO:1902000">
    <property type="term" value="P:homogentisate catabolic process"/>
    <property type="evidence" value="ECO:0007669"/>
    <property type="project" value="TreeGrafter"/>
</dbReference>
<feature type="binding site" evidence="15">
    <location>
        <position position="225"/>
    </location>
    <ligand>
        <name>Ca(2+)</name>
        <dbReference type="ChEBI" id="CHEBI:29108"/>
    </ligand>
</feature>
<dbReference type="InterPro" id="IPR036462">
    <property type="entry name" value="Fumarylacetoacetase_N_sf"/>
</dbReference>
<dbReference type="Pfam" id="PF09298">
    <property type="entry name" value="FAA_hydrolase_N"/>
    <property type="match status" value="1"/>
</dbReference>
<evidence type="ECO:0000256" key="15">
    <source>
        <dbReference type="PIRSR" id="PIRSR605959-3"/>
    </source>
</evidence>
<gene>
    <name evidence="19" type="ORF">WJX74_005658</name>
</gene>
<evidence type="ECO:0000256" key="11">
    <source>
        <dbReference type="ARBA" id="ARBA00023232"/>
    </source>
</evidence>
<dbReference type="InterPro" id="IPR036663">
    <property type="entry name" value="Fumarylacetoacetase_C_sf"/>
</dbReference>
<evidence type="ECO:0000256" key="10">
    <source>
        <dbReference type="ARBA" id="ARBA00022878"/>
    </source>
</evidence>
<evidence type="ECO:0000256" key="3">
    <source>
        <dbReference type="ARBA" id="ARBA00010211"/>
    </source>
</evidence>
<evidence type="ECO:0000256" key="5">
    <source>
        <dbReference type="ARBA" id="ARBA00014741"/>
    </source>
</evidence>
<feature type="binding site" evidence="14">
    <location>
        <position position="342"/>
    </location>
    <ligand>
        <name>substrate</name>
    </ligand>
</feature>
<feature type="binding site" evidence="15">
    <location>
        <position position="118"/>
    </location>
    <ligand>
        <name>Ca(2+)</name>
        <dbReference type="ChEBI" id="CHEBI:29108"/>
    </ligand>
</feature>
<evidence type="ECO:0000313" key="19">
    <source>
        <dbReference type="EMBL" id="KAK9821378.1"/>
    </source>
</evidence>
<comment type="catalytic activity">
    <reaction evidence="1 16">
        <text>4-fumarylacetoacetate + H2O = acetoacetate + fumarate + H(+)</text>
        <dbReference type="Rhea" id="RHEA:10244"/>
        <dbReference type="ChEBI" id="CHEBI:13705"/>
        <dbReference type="ChEBI" id="CHEBI:15377"/>
        <dbReference type="ChEBI" id="CHEBI:15378"/>
        <dbReference type="ChEBI" id="CHEBI:18034"/>
        <dbReference type="ChEBI" id="CHEBI:29806"/>
        <dbReference type="EC" id="3.7.1.2"/>
    </reaction>
</comment>
<accession>A0AAW1QIT9</accession>
<dbReference type="EMBL" id="JALJOS010000038">
    <property type="protein sequence ID" value="KAK9821378.1"/>
    <property type="molecule type" value="Genomic_DNA"/>
</dbReference>
<keyword evidence="10 16" id="KW-0828">Tyrosine catabolism</keyword>
<dbReference type="InterPro" id="IPR015377">
    <property type="entry name" value="Fumarylacetoacetase_N"/>
</dbReference>
<feature type="binding site" evidence="14">
    <location>
        <position position="120"/>
    </location>
    <ligand>
        <name>substrate</name>
    </ligand>
</feature>
<feature type="binding site" evidence="15">
    <location>
        <position position="191"/>
    </location>
    <ligand>
        <name>Ca(2+)</name>
        <dbReference type="ChEBI" id="CHEBI:29108"/>
    </ligand>
</feature>
<evidence type="ECO:0000256" key="13">
    <source>
        <dbReference type="PIRSR" id="PIRSR605959-1"/>
    </source>
</evidence>
<feature type="domain" description="Fumarylacetoacetase-like C-terminal" evidence="17">
    <location>
        <begin position="117"/>
        <end position="394"/>
    </location>
</feature>
<dbReference type="PANTHER" id="PTHR43069">
    <property type="entry name" value="FUMARYLACETOACETASE"/>
    <property type="match status" value="1"/>
</dbReference>
<dbReference type="SUPFAM" id="SSF56529">
    <property type="entry name" value="FAH"/>
    <property type="match status" value="1"/>
</dbReference>
<dbReference type="PANTHER" id="PTHR43069:SF2">
    <property type="entry name" value="FUMARYLACETOACETASE"/>
    <property type="match status" value="1"/>
</dbReference>
<dbReference type="Gene3D" id="2.30.30.230">
    <property type="entry name" value="Fumarylacetoacetase, N-terminal domain"/>
    <property type="match status" value="1"/>
</dbReference>
<dbReference type="AlphaFoldDB" id="A0AAW1QIT9"/>
<feature type="active site" description="Proton acceptor" evidence="13">
    <location>
        <position position="125"/>
    </location>
</feature>
<keyword evidence="20" id="KW-1185">Reference proteome</keyword>
<evidence type="ECO:0000256" key="8">
    <source>
        <dbReference type="ARBA" id="ARBA00022837"/>
    </source>
</evidence>
<feature type="binding site" evidence="15">
    <location>
        <position position="225"/>
    </location>
    <ligand>
        <name>Mg(2+)</name>
        <dbReference type="ChEBI" id="CHEBI:18420"/>
    </ligand>
</feature>
<dbReference type="GO" id="GO:0006559">
    <property type="term" value="P:L-phenylalanine catabolic process"/>
    <property type="evidence" value="ECO:0007669"/>
    <property type="project" value="UniProtKB-UniRule"/>
</dbReference>
<keyword evidence="11 16" id="KW-0585">Phenylalanine catabolism</keyword>
<dbReference type="EC" id="3.7.1.2" evidence="4 16"/>
<protein>
    <recommendedName>
        <fullName evidence="5 16">Fumarylacetoacetase</fullName>
        <ecNumber evidence="4 16">3.7.1.2</ecNumber>
    </recommendedName>
    <alternativeName>
        <fullName evidence="12 16">Fumarylacetoacetate hydrolase</fullName>
    </alternativeName>
</protein>
<keyword evidence="6 15" id="KW-0479">Metal-binding</keyword>
<evidence type="ECO:0000256" key="4">
    <source>
        <dbReference type="ARBA" id="ARBA00012094"/>
    </source>
</evidence>
<keyword evidence="8 15" id="KW-0106">Calcium</keyword>